<accession>A0ABS8P338</accession>
<evidence type="ECO:0000313" key="2">
    <source>
        <dbReference type="EMBL" id="MCD2192651.1"/>
    </source>
</evidence>
<organism evidence="2 3">
    <name type="scientific">Actinomycetospora endophytica</name>
    <dbReference type="NCBI Taxonomy" id="2291215"/>
    <lineage>
        <taxon>Bacteria</taxon>
        <taxon>Bacillati</taxon>
        <taxon>Actinomycetota</taxon>
        <taxon>Actinomycetes</taxon>
        <taxon>Pseudonocardiales</taxon>
        <taxon>Pseudonocardiaceae</taxon>
        <taxon>Actinomycetospora</taxon>
    </lineage>
</organism>
<feature type="chain" id="PRO_5046112326" description="SH3 domain-containing protein" evidence="1">
    <location>
        <begin position="35"/>
        <end position="429"/>
    </location>
</feature>
<gene>
    <name evidence="2" type="ORF">LQ327_04510</name>
</gene>
<feature type="signal peptide" evidence="1">
    <location>
        <begin position="1"/>
        <end position="34"/>
    </location>
</feature>
<sequence>MRTWSRRRRPASTPVVLWVLAAAAVLLLATGVAATGASPDDPGVVTPGTDAQRWDPQLAGSAVRVQVDGGAARLASPRDGEPPQRAGSLRGAQRQGFLDLGTHTFAHPVDRFDVPVTAERPPGTSIIAEVRGRDDAGRWTEWVPSAPGAPAVLPAPSRTVALRLTLTAPGTAAGPTVRSASVHADRRVGAQRELTPRASYKVFATREGLTGGTTSNGHVITENDQFVALPSRGALDADGKGDYSVRMCTDAGRCAIVPVWDVGPWNTDDDYWNPAPPRTTYTDLPQGMPQAQAAFQNKYNDGDDGLGRTVKNPAGIDVADGTFHALGLGDNSFVTVDYLWTGRAGESPTDVHLATADSPDNPVTIRSTPANGGDDKGLVGNDAQVDVQCHVAGDSVTGSHGTSTDWLRIDTDKYVPAAWMVPTNQAPDC</sequence>
<comment type="caution">
    <text evidence="2">The sequence shown here is derived from an EMBL/GenBank/DDBJ whole genome shotgun (WGS) entry which is preliminary data.</text>
</comment>
<evidence type="ECO:0000313" key="3">
    <source>
        <dbReference type="Proteomes" id="UP001199469"/>
    </source>
</evidence>
<dbReference type="Proteomes" id="UP001199469">
    <property type="component" value="Unassembled WGS sequence"/>
</dbReference>
<dbReference type="RefSeq" id="WP_230730334.1">
    <property type="nucleotide sequence ID" value="NZ_JAJNDB010000001.1"/>
</dbReference>
<keyword evidence="1" id="KW-0732">Signal</keyword>
<evidence type="ECO:0008006" key="4">
    <source>
        <dbReference type="Google" id="ProtNLM"/>
    </source>
</evidence>
<dbReference type="EMBL" id="JAJNDB010000001">
    <property type="protein sequence ID" value="MCD2192651.1"/>
    <property type="molecule type" value="Genomic_DNA"/>
</dbReference>
<protein>
    <recommendedName>
        <fullName evidence="4">SH3 domain-containing protein</fullName>
    </recommendedName>
</protein>
<evidence type="ECO:0000256" key="1">
    <source>
        <dbReference type="SAM" id="SignalP"/>
    </source>
</evidence>
<proteinExistence type="predicted"/>
<name>A0ABS8P338_9PSEU</name>
<reference evidence="2 3" key="1">
    <citation type="submission" date="2021-11" db="EMBL/GenBank/DDBJ databases">
        <title>Draft genome sequence of Actinomycetospora sp. SF1 isolated from the rhizosphere soil.</title>
        <authorList>
            <person name="Duangmal K."/>
            <person name="Chantavorakit T."/>
        </authorList>
    </citation>
    <scope>NUCLEOTIDE SEQUENCE [LARGE SCALE GENOMIC DNA]</scope>
    <source>
        <strain evidence="2 3">TBRC 5722</strain>
    </source>
</reference>
<keyword evidence="3" id="KW-1185">Reference proteome</keyword>